<reference evidence="1 2" key="1">
    <citation type="submission" date="2024-02" db="EMBL/GenBank/DDBJ databases">
        <title>Draft genome sequence of Collimonas sp. strain H4R21, an effective mineral-weathering bacterial strain isolated from the beech rhizosphere.</title>
        <authorList>
            <person name="Morin E."/>
            <person name="Uroz S."/>
            <person name="Leveau J.H.J."/>
            <person name="Kumar R."/>
            <person name="Rey M.W."/>
            <person name="Pham J."/>
        </authorList>
    </citation>
    <scope>NUCLEOTIDE SEQUENCE [LARGE SCALE GENOMIC DNA]</scope>
    <source>
        <strain evidence="1 2">H4R21</strain>
    </source>
</reference>
<accession>A0ABU9Q0V3</accession>
<name>A0ABU9Q0V3_9BURK</name>
<organism evidence="1 2">
    <name type="scientific">Collimonas rhizosphaerae</name>
    <dbReference type="NCBI Taxonomy" id="3126357"/>
    <lineage>
        <taxon>Bacteria</taxon>
        <taxon>Pseudomonadati</taxon>
        <taxon>Pseudomonadota</taxon>
        <taxon>Betaproteobacteria</taxon>
        <taxon>Burkholderiales</taxon>
        <taxon>Oxalobacteraceae</taxon>
        <taxon>Collimonas</taxon>
    </lineage>
</organism>
<dbReference type="RefSeq" id="WP_342831030.1">
    <property type="nucleotide sequence ID" value="NZ_JBANDC010000018.1"/>
</dbReference>
<dbReference type="Proteomes" id="UP001495910">
    <property type="component" value="Unassembled WGS sequence"/>
</dbReference>
<sequence length="117" mass="12669">MHLENLHPAYSPLESNQQPLNAFASDQLEGDDADAVIPALLHSMNLQDLELLGRIAIEPNFLLVEAVAEAIQRRPSNHLRAIAELCAANWHAQAANAGRRALAAIEADGIKSEFSPV</sequence>
<proteinExistence type="predicted"/>
<evidence type="ECO:0000313" key="2">
    <source>
        <dbReference type="Proteomes" id="UP001495910"/>
    </source>
</evidence>
<comment type="caution">
    <text evidence="1">The sequence shown here is derived from an EMBL/GenBank/DDBJ whole genome shotgun (WGS) entry which is preliminary data.</text>
</comment>
<dbReference type="EMBL" id="JBANDC010000018">
    <property type="protein sequence ID" value="MEM4989870.1"/>
    <property type="molecule type" value="Genomic_DNA"/>
</dbReference>
<gene>
    <name evidence="1" type="ORF">V8G57_20955</name>
</gene>
<evidence type="ECO:0000313" key="1">
    <source>
        <dbReference type="EMBL" id="MEM4989870.1"/>
    </source>
</evidence>
<keyword evidence="2" id="KW-1185">Reference proteome</keyword>
<protein>
    <submittedName>
        <fullName evidence="1">Uncharacterized protein</fullName>
    </submittedName>
</protein>